<dbReference type="PRINTS" id="PR00759">
    <property type="entry name" value="BASICPTASE"/>
</dbReference>
<accession>A0A0D6LST3</accession>
<dbReference type="GO" id="GO:0004867">
    <property type="term" value="F:serine-type endopeptidase inhibitor activity"/>
    <property type="evidence" value="ECO:0007669"/>
    <property type="project" value="UniProtKB-KW"/>
</dbReference>
<evidence type="ECO:0000256" key="3">
    <source>
        <dbReference type="ARBA" id="ARBA00022690"/>
    </source>
</evidence>
<evidence type="ECO:0000256" key="4">
    <source>
        <dbReference type="ARBA" id="ARBA00022900"/>
    </source>
</evidence>
<dbReference type="InterPro" id="IPR050098">
    <property type="entry name" value="TFPI/VKTCI-like"/>
</dbReference>
<protein>
    <submittedName>
        <fullName evidence="7">Kunitz/Bovine pancreatic trypsin inhibitor domain protein</fullName>
    </submittedName>
</protein>
<keyword evidence="5" id="KW-1015">Disulfide bond</keyword>
<comment type="subcellular location">
    <subcellularLocation>
        <location evidence="1">Secreted</location>
    </subcellularLocation>
</comment>
<dbReference type="SUPFAM" id="SSF57362">
    <property type="entry name" value="BPTI-like"/>
    <property type="match status" value="1"/>
</dbReference>
<dbReference type="EMBL" id="KE125169">
    <property type="protein sequence ID" value="EPB70712.1"/>
    <property type="molecule type" value="Genomic_DNA"/>
</dbReference>
<dbReference type="SMART" id="SM00131">
    <property type="entry name" value="KU"/>
    <property type="match status" value="1"/>
</dbReference>
<dbReference type="Proteomes" id="UP000054495">
    <property type="component" value="Unassembled WGS sequence"/>
</dbReference>
<evidence type="ECO:0000256" key="1">
    <source>
        <dbReference type="ARBA" id="ARBA00004613"/>
    </source>
</evidence>
<dbReference type="AlphaFoldDB" id="A0A0D6LST3"/>
<name>A0A0D6LST3_9BILA</name>
<proteinExistence type="predicted"/>
<dbReference type="InterPro" id="IPR036880">
    <property type="entry name" value="Kunitz_BPTI_sf"/>
</dbReference>
<dbReference type="Pfam" id="PF00014">
    <property type="entry name" value="Kunitz_BPTI"/>
    <property type="match status" value="1"/>
</dbReference>
<keyword evidence="8" id="KW-1185">Reference proteome</keyword>
<dbReference type="PANTHER" id="PTHR10083:SF381">
    <property type="entry name" value="BPTI_KUNITZ INHIBITOR DOMAIN-CONTAINING PROTEIN"/>
    <property type="match status" value="1"/>
</dbReference>
<dbReference type="GO" id="GO:0005615">
    <property type="term" value="C:extracellular space"/>
    <property type="evidence" value="ECO:0007669"/>
    <property type="project" value="TreeGrafter"/>
</dbReference>
<dbReference type="PROSITE" id="PS50279">
    <property type="entry name" value="BPTI_KUNITZ_2"/>
    <property type="match status" value="1"/>
</dbReference>
<evidence type="ECO:0000313" key="8">
    <source>
        <dbReference type="Proteomes" id="UP000054495"/>
    </source>
</evidence>
<dbReference type="CDD" id="cd00109">
    <property type="entry name" value="Kunitz-type"/>
    <property type="match status" value="1"/>
</dbReference>
<keyword evidence="4" id="KW-0722">Serine protease inhibitor</keyword>
<evidence type="ECO:0000313" key="7">
    <source>
        <dbReference type="EMBL" id="EPB70712.1"/>
    </source>
</evidence>
<evidence type="ECO:0000256" key="5">
    <source>
        <dbReference type="ARBA" id="ARBA00023157"/>
    </source>
</evidence>
<dbReference type="InterPro" id="IPR020901">
    <property type="entry name" value="Prtase_inh_Kunz-CS"/>
</dbReference>
<dbReference type="InterPro" id="IPR002223">
    <property type="entry name" value="Kunitz_BPTI"/>
</dbReference>
<feature type="domain" description="BPTI/Kunitz inhibitor" evidence="6">
    <location>
        <begin position="23"/>
        <end position="73"/>
    </location>
</feature>
<dbReference type="PROSITE" id="PS00280">
    <property type="entry name" value="BPTI_KUNITZ_1"/>
    <property type="match status" value="1"/>
</dbReference>
<dbReference type="PANTHER" id="PTHR10083">
    <property type="entry name" value="KUNITZ-TYPE PROTEASE INHIBITOR-RELATED"/>
    <property type="match status" value="1"/>
</dbReference>
<sequence>MLSGHSAMAQNTAIDSLHGEDRCSQPIRTGPCRAAFRRYAFDKNIQQCVPFVYGGCGGNDNNFKTMRNCMDACEDVNDMVSKMADASDSDTVDVVEISTILVADTVANKLALNTYRAPLSTSGEYSEMSVVTNK</sequence>
<dbReference type="FunFam" id="4.10.410.10:FF:000006">
    <property type="entry name" value="Serine peptidase inhibitor, Kunitz type 1"/>
    <property type="match status" value="1"/>
</dbReference>
<gene>
    <name evidence="7" type="ORF">ANCCEY_10193</name>
</gene>
<organism evidence="7 8">
    <name type="scientific">Ancylostoma ceylanicum</name>
    <dbReference type="NCBI Taxonomy" id="53326"/>
    <lineage>
        <taxon>Eukaryota</taxon>
        <taxon>Metazoa</taxon>
        <taxon>Ecdysozoa</taxon>
        <taxon>Nematoda</taxon>
        <taxon>Chromadorea</taxon>
        <taxon>Rhabditida</taxon>
        <taxon>Rhabditina</taxon>
        <taxon>Rhabditomorpha</taxon>
        <taxon>Strongyloidea</taxon>
        <taxon>Ancylostomatidae</taxon>
        <taxon>Ancylostomatinae</taxon>
        <taxon>Ancylostoma</taxon>
    </lineage>
</organism>
<dbReference type="Gene3D" id="4.10.410.10">
    <property type="entry name" value="Pancreatic trypsin inhibitor Kunitz domain"/>
    <property type="match status" value="1"/>
</dbReference>
<evidence type="ECO:0000259" key="6">
    <source>
        <dbReference type="PROSITE" id="PS50279"/>
    </source>
</evidence>
<reference evidence="7 8" key="1">
    <citation type="submission" date="2013-05" db="EMBL/GenBank/DDBJ databases">
        <title>Draft genome of the parasitic nematode Anyclostoma ceylanicum.</title>
        <authorList>
            <person name="Mitreva M."/>
        </authorList>
    </citation>
    <scope>NUCLEOTIDE SEQUENCE [LARGE SCALE GENOMIC DNA]</scope>
</reference>
<keyword evidence="2" id="KW-0964">Secreted</keyword>
<evidence type="ECO:0000256" key="2">
    <source>
        <dbReference type="ARBA" id="ARBA00022525"/>
    </source>
</evidence>
<keyword evidence="3" id="KW-0646">Protease inhibitor</keyword>